<dbReference type="Gene3D" id="2.60.120.620">
    <property type="entry name" value="q2cbj1_9rhob like domain"/>
    <property type="match status" value="1"/>
</dbReference>
<dbReference type="PANTHER" id="PTHR46145:SF4">
    <property type="entry name" value="HEPARANASE"/>
    <property type="match status" value="1"/>
</dbReference>
<evidence type="ECO:0000313" key="2">
    <source>
        <dbReference type="EMBL" id="KAF0294459.1"/>
    </source>
</evidence>
<dbReference type="GO" id="GO:0016020">
    <property type="term" value="C:membrane"/>
    <property type="evidence" value="ECO:0007669"/>
    <property type="project" value="InterPro"/>
</dbReference>
<sequence length="760" mass="84883">MLLLTEEQKRSYDADGFVLLDNVFTTEEVDEISAAYDSVFARALEANSQMEGTWSGEWQRQGMPQGRGFTVHSIHNLQYHDAVFLRLLTHRKLLDACSDVMSTQNILLHHTKAHVKPPGRGSPYPMHQDYHYFPFRHDSMVAVFIHLDDSDISNGCLAVYPGSHRQGPQTDCSSDPGYHHVDQVGRTERNRLGRVRTESGRDGTGRTKFPLASASPLQARRGQVLIFSYLLVHGSYANLSERARRMLLIQLMAAEDEPLKVMHVSPSQGLCLRGANRRAETDIRRRHLQSSQVQEYEKDAQAGSAAKVTLGPKLVNTVEREFLSFALDDGLAKKNWSRLDLGSERLRTLAGALRPAVLRVGGTNADCLIFRHPVEEFRDVSRCSPFQKKKTTPFEFTESSWSALREFVSALRLPLLFDLNSLLRDASGQWIDTNAREVISTLQAELNVSLLWQLGNEPNSYRHKFNYTVDPETLGTDFVRLRSLLGPSGRLVGPDVTRPALSRPAGLEERPFHLPAQKFLRRFLETGRGAVDAVTFHQYYFNGRTATPADFTNTTHMDLLSRQIGAARRAAGPSAPLWITESASAWGGGAPGLSDRYLAGFLWMDKLGDYWLSYIYKLVVGRHVLQTRVSGPDTVRMYCHCGHQFLPDDSVTCFTLNLSEMAQKVKLDENLRQGGMKYEMTPPEGNLTAQGILCNGKLLELNGDHLPTVPTALFAPGPTLSLPPYGIGFYVFRRAAPAACLKDAKVGLRTGTRTGPVDWD</sequence>
<dbReference type="SUPFAM" id="SSF51197">
    <property type="entry name" value="Clavaminate synthase-like"/>
    <property type="match status" value="1"/>
</dbReference>
<name>A0A6A4VNE2_AMPAM</name>
<gene>
    <name evidence="2" type="primary">HPSE_1</name>
    <name evidence="2" type="ORF">FJT64_007878</name>
</gene>
<dbReference type="AlphaFoldDB" id="A0A6A4VNE2"/>
<dbReference type="EMBL" id="VIIS01001685">
    <property type="protein sequence ID" value="KAF0294459.1"/>
    <property type="molecule type" value="Genomic_DNA"/>
</dbReference>
<organism evidence="2 3">
    <name type="scientific">Amphibalanus amphitrite</name>
    <name type="common">Striped barnacle</name>
    <name type="synonym">Balanus amphitrite</name>
    <dbReference type="NCBI Taxonomy" id="1232801"/>
    <lineage>
        <taxon>Eukaryota</taxon>
        <taxon>Metazoa</taxon>
        <taxon>Ecdysozoa</taxon>
        <taxon>Arthropoda</taxon>
        <taxon>Crustacea</taxon>
        <taxon>Multicrustacea</taxon>
        <taxon>Cirripedia</taxon>
        <taxon>Thoracica</taxon>
        <taxon>Thoracicalcarea</taxon>
        <taxon>Balanomorpha</taxon>
        <taxon>Balanoidea</taxon>
        <taxon>Balanidae</taxon>
        <taxon>Amphibalaninae</taxon>
        <taxon>Amphibalanus</taxon>
    </lineage>
</organism>
<dbReference type="GO" id="GO:0016798">
    <property type="term" value="F:hydrolase activity, acting on glycosyl bonds"/>
    <property type="evidence" value="ECO:0007669"/>
    <property type="project" value="InterPro"/>
</dbReference>
<evidence type="ECO:0000313" key="3">
    <source>
        <dbReference type="Proteomes" id="UP000440578"/>
    </source>
</evidence>
<dbReference type="GO" id="GO:0031012">
    <property type="term" value="C:extracellular matrix"/>
    <property type="evidence" value="ECO:0007669"/>
    <property type="project" value="TreeGrafter"/>
</dbReference>
<accession>A0A6A4VNE2</accession>
<keyword evidence="3" id="KW-1185">Reference proteome</keyword>
<dbReference type="EMBL" id="VIIS01001685">
    <property type="protein sequence ID" value="KAF0294460.1"/>
    <property type="molecule type" value="Genomic_DNA"/>
</dbReference>
<comment type="similarity">
    <text evidence="1">Belongs to the glycosyl hydrolase 79 family.</text>
</comment>
<dbReference type="InterPro" id="IPR005199">
    <property type="entry name" value="Glyco_hydro_79"/>
</dbReference>
<evidence type="ECO:0000256" key="1">
    <source>
        <dbReference type="ARBA" id="ARBA00009800"/>
    </source>
</evidence>
<protein>
    <submittedName>
        <fullName evidence="2">Heparanase</fullName>
    </submittedName>
</protein>
<dbReference type="Pfam" id="PF05721">
    <property type="entry name" value="PhyH"/>
    <property type="match status" value="1"/>
</dbReference>
<dbReference type="Proteomes" id="UP000440578">
    <property type="component" value="Unassembled WGS sequence"/>
</dbReference>
<dbReference type="Gene3D" id="3.20.20.80">
    <property type="entry name" value="Glycosidases"/>
    <property type="match status" value="1"/>
</dbReference>
<comment type="caution">
    <text evidence="2">The sequence shown here is derived from an EMBL/GenBank/DDBJ whole genome shotgun (WGS) entry which is preliminary data.</text>
</comment>
<dbReference type="InterPro" id="IPR008775">
    <property type="entry name" value="Phytyl_CoA_dOase-like"/>
</dbReference>
<proteinExistence type="inferred from homology"/>
<reference evidence="2 3" key="1">
    <citation type="submission" date="2019-07" db="EMBL/GenBank/DDBJ databases">
        <title>Draft genome assembly of a fouling barnacle, Amphibalanus amphitrite (Darwin, 1854): The first reference genome for Thecostraca.</title>
        <authorList>
            <person name="Kim W."/>
        </authorList>
    </citation>
    <scope>NUCLEOTIDE SEQUENCE [LARGE SCALE GENOMIC DNA]</scope>
    <source>
        <strain evidence="2">SNU_AA5</strain>
        <tissue evidence="2">Soma without cirri and trophi</tissue>
    </source>
</reference>
<dbReference type="SUPFAM" id="SSF51445">
    <property type="entry name" value="(Trans)glycosidases"/>
    <property type="match status" value="1"/>
</dbReference>
<dbReference type="Pfam" id="PF03662">
    <property type="entry name" value="Glyco_hydro_79n"/>
    <property type="match status" value="1"/>
</dbReference>
<dbReference type="GO" id="GO:0005615">
    <property type="term" value="C:extracellular space"/>
    <property type="evidence" value="ECO:0007669"/>
    <property type="project" value="TreeGrafter"/>
</dbReference>
<dbReference type="PANTHER" id="PTHR46145">
    <property type="entry name" value="HEPARANASE"/>
    <property type="match status" value="1"/>
</dbReference>
<dbReference type="OrthoDB" id="2328924at2759"/>
<dbReference type="InterPro" id="IPR017853">
    <property type="entry name" value="GH"/>
</dbReference>